<evidence type="ECO:0000256" key="7">
    <source>
        <dbReference type="ARBA" id="ARBA00023053"/>
    </source>
</evidence>
<gene>
    <name evidence="13" type="ORF">YQE_06260</name>
</gene>
<dbReference type="EMBL" id="KB740948">
    <property type="protein sequence ID" value="ENN77436.1"/>
    <property type="molecule type" value="Genomic_DNA"/>
</dbReference>
<evidence type="ECO:0000256" key="4">
    <source>
        <dbReference type="ARBA" id="ARBA00022461"/>
    </source>
</evidence>
<evidence type="ECO:0000313" key="13">
    <source>
        <dbReference type="EMBL" id="ENN77436.1"/>
    </source>
</evidence>
<evidence type="ECO:0000256" key="3">
    <source>
        <dbReference type="ARBA" id="ARBA00022448"/>
    </source>
</evidence>
<keyword evidence="5 12" id="KW-0812">Transmembrane</keyword>
<dbReference type="OrthoDB" id="6502088at2759"/>
<proteinExistence type="inferred from homology"/>
<dbReference type="Gene3D" id="2.60.470.10">
    <property type="entry name" value="Acid-sensing ion channels like domains"/>
    <property type="match status" value="1"/>
</dbReference>
<comment type="subcellular location">
    <subcellularLocation>
        <location evidence="1">Membrane</location>
        <topology evidence="1">Multi-pass membrane protein</topology>
    </subcellularLocation>
</comment>
<feature type="non-terminal residue" evidence="13">
    <location>
        <position position="1"/>
    </location>
</feature>
<evidence type="ECO:0000256" key="12">
    <source>
        <dbReference type="RuleBase" id="RU000679"/>
    </source>
</evidence>
<dbReference type="InterPro" id="IPR020903">
    <property type="entry name" value="ENaC_CS"/>
</dbReference>
<evidence type="ECO:0000256" key="2">
    <source>
        <dbReference type="ARBA" id="ARBA00007193"/>
    </source>
</evidence>
<accession>N6U9W6</accession>
<evidence type="ECO:0000256" key="10">
    <source>
        <dbReference type="ARBA" id="ARBA00023201"/>
    </source>
</evidence>
<evidence type="ECO:0000256" key="11">
    <source>
        <dbReference type="ARBA" id="ARBA00023303"/>
    </source>
</evidence>
<dbReference type="GO" id="GO:0005886">
    <property type="term" value="C:plasma membrane"/>
    <property type="evidence" value="ECO:0007669"/>
    <property type="project" value="TreeGrafter"/>
</dbReference>
<keyword evidence="10 12" id="KW-0739">Sodium transport</keyword>
<keyword evidence="4 12" id="KW-0894">Sodium channel</keyword>
<protein>
    <submittedName>
        <fullName evidence="13">Uncharacterized protein</fullName>
    </submittedName>
</protein>
<dbReference type="AlphaFoldDB" id="N6U9W6"/>
<keyword evidence="9" id="KW-0472">Membrane</keyword>
<evidence type="ECO:0000256" key="5">
    <source>
        <dbReference type="ARBA" id="ARBA00022692"/>
    </source>
</evidence>
<reference evidence="13" key="1">
    <citation type="journal article" date="2013" name="Genome Biol.">
        <title>Draft genome of the mountain pine beetle, Dendroctonus ponderosae Hopkins, a major forest pest.</title>
        <authorList>
            <person name="Keeling C.I."/>
            <person name="Yuen M.M."/>
            <person name="Liao N.Y."/>
            <person name="Docking T.R."/>
            <person name="Chan S.K."/>
            <person name="Taylor G.A."/>
            <person name="Palmquist D.L."/>
            <person name="Jackman S.D."/>
            <person name="Nguyen A."/>
            <person name="Li M."/>
            <person name="Henderson H."/>
            <person name="Janes J.K."/>
            <person name="Zhao Y."/>
            <person name="Pandoh P."/>
            <person name="Moore R."/>
            <person name="Sperling F.A."/>
            <person name="Huber D.P."/>
            <person name="Birol I."/>
            <person name="Jones S.J."/>
            <person name="Bohlmann J."/>
        </authorList>
    </citation>
    <scope>NUCLEOTIDE SEQUENCE</scope>
</reference>
<evidence type="ECO:0000256" key="8">
    <source>
        <dbReference type="ARBA" id="ARBA00023065"/>
    </source>
</evidence>
<dbReference type="PANTHER" id="PTHR11690:SF237">
    <property type="entry name" value="PICKPOCKET 16-RELATED"/>
    <property type="match status" value="1"/>
</dbReference>
<dbReference type="GO" id="GO:0015280">
    <property type="term" value="F:ligand-gated sodium channel activity"/>
    <property type="evidence" value="ECO:0007669"/>
    <property type="project" value="TreeGrafter"/>
</dbReference>
<dbReference type="PANTHER" id="PTHR11690">
    <property type="entry name" value="AMILORIDE-SENSITIVE SODIUM CHANNEL-RELATED"/>
    <property type="match status" value="1"/>
</dbReference>
<evidence type="ECO:0000256" key="6">
    <source>
        <dbReference type="ARBA" id="ARBA00022989"/>
    </source>
</evidence>
<evidence type="ECO:0000256" key="9">
    <source>
        <dbReference type="ARBA" id="ARBA00023136"/>
    </source>
</evidence>
<evidence type="ECO:0000256" key="1">
    <source>
        <dbReference type="ARBA" id="ARBA00004141"/>
    </source>
</evidence>
<sequence length="473" mass="53305">MSGLAFLGLLAGVVGLIAAPNFTTYFAKTLACMVGSTSFQTLLYTAALVLSIGLVAVSWIDFRTDPLMTLAYTTQYKRSEIYFPAATICSFNKISKRAAFGMAHKLNPGCIFQTGLEVLLDNDPTDYFKSDIPSVGFQVQLHNPFDFPHFALPSILGEINTNNFISVNAEFTSTTEAVKLMAASARNCLFMKERRMKYFNRYNYQNCITECKVATIYEFCGCIPFYLREKTGKSGTNPDISRSVFEQIAPSCDKLLKKCMWKNRAIECSIIFRTTKTPIGFCCSYNYHGLKQLKAITNMPYFLRNPGCIYQTGLQVLLDNDPNDYFISNVPSIGFQVQIHNPFDFPHFALPTMLSEINTSNFFAVSGEITGNSDAVKAMTTLERNCIFYNERKMNVTTRYTYQNCISECKVATILEICGCVPFYLLMDTGKIRNINLHSVCRCFVVCQCLIGEYTDTFYLPMKLIYSINNSSL</sequence>
<name>N6U9W6_DENPD</name>
<keyword evidence="7" id="KW-0915">Sodium</keyword>
<dbReference type="Pfam" id="PF00858">
    <property type="entry name" value="ASC"/>
    <property type="match status" value="3"/>
</dbReference>
<dbReference type="PROSITE" id="PS01206">
    <property type="entry name" value="ASC"/>
    <property type="match status" value="1"/>
</dbReference>
<dbReference type="HOGENOM" id="CLU_577807_0_0_1"/>
<organism evidence="13">
    <name type="scientific">Dendroctonus ponderosae</name>
    <name type="common">Mountain pine beetle</name>
    <dbReference type="NCBI Taxonomy" id="77166"/>
    <lineage>
        <taxon>Eukaryota</taxon>
        <taxon>Metazoa</taxon>
        <taxon>Ecdysozoa</taxon>
        <taxon>Arthropoda</taxon>
        <taxon>Hexapoda</taxon>
        <taxon>Insecta</taxon>
        <taxon>Pterygota</taxon>
        <taxon>Neoptera</taxon>
        <taxon>Endopterygota</taxon>
        <taxon>Coleoptera</taxon>
        <taxon>Polyphaga</taxon>
        <taxon>Cucujiformia</taxon>
        <taxon>Curculionidae</taxon>
        <taxon>Scolytinae</taxon>
        <taxon>Dendroctonus</taxon>
    </lineage>
</organism>
<dbReference type="InterPro" id="IPR001873">
    <property type="entry name" value="ENaC"/>
</dbReference>
<comment type="similarity">
    <text evidence="2 12">Belongs to the amiloride-sensitive sodium channel (TC 1.A.6) family.</text>
</comment>
<keyword evidence="8 12" id="KW-0406">Ion transport</keyword>
<keyword evidence="3 12" id="KW-0813">Transport</keyword>
<keyword evidence="6" id="KW-1133">Transmembrane helix</keyword>
<keyword evidence="11 12" id="KW-0407">Ion channel</keyword>